<evidence type="ECO:0000259" key="1">
    <source>
        <dbReference type="Pfam" id="PF12697"/>
    </source>
</evidence>
<dbReference type="GO" id="GO:0016787">
    <property type="term" value="F:hydrolase activity"/>
    <property type="evidence" value="ECO:0007669"/>
    <property type="project" value="UniProtKB-KW"/>
</dbReference>
<dbReference type="InterPro" id="IPR050266">
    <property type="entry name" value="AB_hydrolase_sf"/>
</dbReference>
<gene>
    <name evidence="2" type="ORF">nbrc107697_08490</name>
</gene>
<comment type="caution">
    <text evidence="2">The sequence shown here is derived from an EMBL/GenBank/DDBJ whole genome shotgun (WGS) entry which is preliminary data.</text>
</comment>
<accession>A0A7I9UVM0</accession>
<organism evidence="2 3">
    <name type="scientific">Gordonia crocea</name>
    <dbReference type="NCBI Taxonomy" id="589162"/>
    <lineage>
        <taxon>Bacteria</taxon>
        <taxon>Bacillati</taxon>
        <taxon>Actinomycetota</taxon>
        <taxon>Actinomycetes</taxon>
        <taxon>Mycobacteriales</taxon>
        <taxon>Gordoniaceae</taxon>
        <taxon>Gordonia</taxon>
    </lineage>
</organism>
<protein>
    <submittedName>
        <fullName evidence="2">Alpha/beta hydrolase</fullName>
    </submittedName>
</protein>
<sequence length="299" mass="32959">MTATETNPAVPAWFAEALDTRPTHGTLVVDDAEIAYRVWDRREGDGDPRGIVLVHGGAAHAGWWDHIGPQLARTHRVVAFDLSGHGDSEWREGYTYDRWADELVAVAAAVGIVDDLVVVGHSMGGIVAMRAAVRHPEVVTDVVIVDSELFDAADIARMMEHGAPTDTMIPREPRRYATRDEALARYRLLPEQETLPYIRDHVAAGSVTRDEKGWRWKFDRSFPTLLTDPTPVPPPTCTLAIVRAEHGVMDPSRAQALHDSRSDGTATLVTLAGAGHHVMLDRPLELLAELRDVLGDRQE</sequence>
<evidence type="ECO:0000313" key="3">
    <source>
        <dbReference type="Proteomes" id="UP000444980"/>
    </source>
</evidence>
<proteinExistence type="predicted"/>
<dbReference type="OrthoDB" id="2987348at2"/>
<name>A0A7I9UVM0_9ACTN</name>
<reference evidence="3" key="1">
    <citation type="submission" date="2019-06" db="EMBL/GenBank/DDBJ databases">
        <title>Gordonia isolated from sludge of a wastewater treatment plant.</title>
        <authorList>
            <person name="Tamura T."/>
            <person name="Aoyama K."/>
            <person name="Kang Y."/>
            <person name="Saito S."/>
            <person name="Akiyama N."/>
            <person name="Yazawa K."/>
            <person name="Gonoi T."/>
            <person name="Mikami Y."/>
        </authorList>
    </citation>
    <scope>NUCLEOTIDE SEQUENCE [LARGE SCALE GENOMIC DNA]</scope>
    <source>
        <strain evidence="3">NBRC 107697</strain>
    </source>
</reference>
<evidence type="ECO:0000313" key="2">
    <source>
        <dbReference type="EMBL" id="GED96810.1"/>
    </source>
</evidence>
<keyword evidence="3" id="KW-1185">Reference proteome</keyword>
<dbReference type="AlphaFoldDB" id="A0A7I9UVM0"/>
<keyword evidence="2" id="KW-0378">Hydrolase</keyword>
<dbReference type="PRINTS" id="PR00111">
    <property type="entry name" value="ABHYDROLASE"/>
</dbReference>
<dbReference type="SUPFAM" id="SSF53474">
    <property type="entry name" value="alpha/beta-Hydrolases"/>
    <property type="match status" value="1"/>
</dbReference>
<dbReference type="EMBL" id="BJOU01000001">
    <property type="protein sequence ID" value="GED96810.1"/>
    <property type="molecule type" value="Genomic_DNA"/>
</dbReference>
<dbReference type="Proteomes" id="UP000444980">
    <property type="component" value="Unassembled WGS sequence"/>
</dbReference>
<dbReference type="GO" id="GO:0016020">
    <property type="term" value="C:membrane"/>
    <property type="evidence" value="ECO:0007669"/>
    <property type="project" value="TreeGrafter"/>
</dbReference>
<dbReference type="PANTHER" id="PTHR43798">
    <property type="entry name" value="MONOACYLGLYCEROL LIPASE"/>
    <property type="match status" value="1"/>
</dbReference>
<dbReference type="InterPro" id="IPR000639">
    <property type="entry name" value="Epox_hydrolase-like"/>
</dbReference>
<dbReference type="Pfam" id="PF12697">
    <property type="entry name" value="Abhydrolase_6"/>
    <property type="match status" value="1"/>
</dbReference>
<feature type="domain" description="AB hydrolase-1" evidence="1">
    <location>
        <begin position="51"/>
        <end position="289"/>
    </location>
</feature>
<dbReference type="InterPro" id="IPR029058">
    <property type="entry name" value="AB_hydrolase_fold"/>
</dbReference>
<dbReference type="InterPro" id="IPR000073">
    <property type="entry name" value="AB_hydrolase_1"/>
</dbReference>
<dbReference type="PRINTS" id="PR00412">
    <property type="entry name" value="EPOXHYDRLASE"/>
</dbReference>
<dbReference type="RefSeq" id="WP_161926231.1">
    <property type="nucleotide sequence ID" value="NZ_BJOU01000001.1"/>
</dbReference>
<dbReference type="PANTHER" id="PTHR43798:SF33">
    <property type="entry name" value="HYDROLASE, PUTATIVE (AFU_ORTHOLOGUE AFUA_2G14860)-RELATED"/>
    <property type="match status" value="1"/>
</dbReference>
<dbReference type="Gene3D" id="3.40.50.1820">
    <property type="entry name" value="alpha/beta hydrolase"/>
    <property type="match status" value="1"/>
</dbReference>